<feature type="transmembrane region" description="Helical" evidence="1">
    <location>
        <begin position="272"/>
        <end position="293"/>
    </location>
</feature>
<dbReference type="AlphaFoldDB" id="A0A7S2U916"/>
<feature type="transmembrane region" description="Helical" evidence="1">
    <location>
        <begin position="233"/>
        <end position="260"/>
    </location>
</feature>
<proteinExistence type="predicted"/>
<feature type="transmembrane region" description="Helical" evidence="1">
    <location>
        <begin position="83"/>
        <end position="100"/>
    </location>
</feature>
<feature type="transmembrane region" description="Helical" evidence="1">
    <location>
        <begin position="174"/>
        <end position="194"/>
    </location>
</feature>
<feature type="transmembrane region" description="Helical" evidence="1">
    <location>
        <begin position="330"/>
        <end position="352"/>
    </location>
</feature>
<keyword evidence="1" id="KW-0812">Transmembrane</keyword>
<evidence type="ECO:0000313" key="2">
    <source>
        <dbReference type="EMBL" id="CAD9811052.1"/>
    </source>
</evidence>
<evidence type="ECO:0000256" key="1">
    <source>
        <dbReference type="SAM" id="Phobius"/>
    </source>
</evidence>
<keyword evidence="1" id="KW-0472">Membrane</keyword>
<gene>
    <name evidence="2" type="ORF">ASEP1449_LOCUS2876</name>
</gene>
<organism evidence="2">
    <name type="scientific">Attheya septentrionalis</name>
    <dbReference type="NCBI Taxonomy" id="420275"/>
    <lineage>
        <taxon>Eukaryota</taxon>
        <taxon>Sar</taxon>
        <taxon>Stramenopiles</taxon>
        <taxon>Ochrophyta</taxon>
        <taxon>Bacillariophyta</taxon>
        <taxon>Coscinodiscophyceae</taxon>
        <taxon>Chaetocerotophycidae</taxon>
        <taxon>Chaetocerotales</taxon>
        <taxon>Attheyaceae</taxon>
        <taxon>Attheya</taxon>
    </lineage>
</organism>
<protein>
    <submittedName>
        <fullName evidence="2">Uncharacterized protein</fullName>
    </submittedName>
</protein>
<feature type="transmembrane region" description="Helical" evidence="1">
    <location>
        <begin position="142"/>
        <end position="162"/>
    </location>
</feature>
<accession>A0A7S2U916</accession>
<sequence>MTPDAVERERGTLRETLPKRPSIIVALFIAICTASATYLCYYASIGNDEATTWESLAVVAVITCLGALSAVAGIVYSSSSIHSISYGIAAFLAFIVSMARDGTLTIETVIPALKVVAAPLQVGILASSSITRSLLSILPSDLLLNSLSMVAGCVLPFLSILVVSTNTSDIPFDAASPTISALVSLTLLLLYHINRSHKNGSLTIDPGMNGITIATGLGILASIQVAIGTGSSAIIIPFLIGSLMAVLLAATFASVADVWYGVGSGQFQMISVDTAGIIFYFFLPFMVLLLRFVDRFGDGVSDVWNFMSQSVFGGIDITNNNAGMDPEQTLLSGMAILIGAVTLIGVPLLNAYAPLTAYLVSRAYTHGQPNRRRNAICVDFVDLFGPDSVLNEKSNMARFLADLNSASKEKPVLNVFCTGDDFRESHEIVQELVNAGHFVGITSKKGNSSAFAIKESYLDYCRTLGTKPTWYHVNGIDVQARQPSTLQMVSTCGMKVAFWSTLLNLNKNVTGILSISQEDALERDLGDKLGGSIIYVTGSRDPTILAQILCEIVRKVSDIKPSAVADDHFVFSALSDAVKDDASMNLS</sequence>
<feature type="transmembrane region" description="Helical" evidence="1">
    <location>
        <begin position="206"/>
        <end position="227"/>
    </location>
</feature>
<keyword evidence="1" id="KW-1133">Transmembrane helix</keyword>
<feature type="transmembrane region" description="Helical" evidence="1">
    <location>
        <begin position="21"/>
        <end position="44"/>
    </location>
</feature>
<dbReference type="EMBL" id="HBHQ01004328">
    <property type="protein sequence ID" value="CAD9811052.1"/>
    <property type="molecule type" value="Transcribed_RNA"/>
</dbReference>
<feature type="transmembrane region" description="Helical" evidence="1">
    <location>
        <begin position="56"/>
        <end position="76"/>
    </location>
</feature>
<reference evidence="2" key="1">
    <citation type="submission" date="2021-01" db="EMBL/GenBank/DDBJ databases">
        <authorList>
            <person name="Corre E."/>
            <person name="Pelletier E."/>
            <person name="Niang G."/>
            <person name="Scheremetjew M."/>
            <person name="Finn R."/>
            <person name="Kale V."/>
            <person name="Holt S."/>
            <person name="Cochrane G."/>
            <person name="Meng A."/>
            <person name="Brown T."/>
            <person name="Cohen L."/>
        </authorList>
    </citation>
    <scope>NUCLEOTIDE SEQUENCE</scope>
    <source>
        <strain evidence="2">CCMP2084</strain>
    </source>
</reference>
<name>A0A7S2U916_9STRA</name>
<feature type="transmembrane region" description="Helical" evidence="1">
    <location>
        <begin position="112"/>
        <end position="130"/>
    </location>
</feature>